<reference evidence="1 2" key="1">
    <citation type="submission" date="2019-05" db="EMBL/GenBank/DDBJ databases">
        <title>Ruegeria sp. nov., isolated from tidal flat.</title>
        <authorList>
            <person name="Kim W."/>
        </authorList>
    </citation>
    <scope>NUCLEOTIDE SEQUENCE [LARGE SCALE GENOMIC DNA]</scope>
    <source>
        <strain evidence="1 2">CAU 1488</strain>
    </source>
</reference>
<dbReference type="InterPro" id="IPR029033">
    <property type="entry name" value="His_PPase_superfam"/>
</dbReference>
<dbReference type="CDD" id="cd07067">
    <property type="entry name" value="HP_PGM_like"/>
    <property type="match status" value="1"/>
</dbReference>
<dbReference type="InterPro" id="IPR013078">
    <property type="entry name" value="His_Pase_superF_clade-1"/>
</dbReference>
<dbReference type="InterPro" id="IPR050275">
    <property type="entry name" value="PGM_Phosphatase"/>
</dbReference>
<dbReference type="SUPFAM" id="SSF53254">
    <property type="entry name" value="Phosphoglycerate mutase-like"/>
    <property type="match status" value="1"/>
</dbReference>
<protein>
    <submittedName>
        <fullName evidence="1">Histidine phosphatase family protein</fullName>
    </submittedName>
</protein>
<gene>
    <name evidence="1" type="ORF">FGK63_17105</name>
</gene>
<accession>A0ABY2WU78</accession>
<dbReference type="PANTHER" id="PTHR48100">
    <property type="entry name" value="BROAD-SPECIFICITY PHOSPHATASE YOR283W-RELATED"/>
    <property type="match status" value="1"/>
</dbReference>
<dbReference type="Pfam" id="PF00300">
    <property type="entry name" value="His_Phos_1"/>
    <property type="match status" value="1"/>
</dbReference>
<evidence type="ECO:0000313" key="2">
    <source>
        <dbReference type="Proteomes" id="UP001193035"/>
    </source>
</evidence>
<organism evidence="1 2">
    <name type="scientific">Ruegeria sediminis</name>
    <dbReference type="NCBI Taxonomy" id="2583820"/>
    <lineage>
        <taxon>Bacteria</taxon>
        <taxon>Pseudomonadati</taxon>
        <taxon>Pseudomonadota</taxon>
        <taxon>Alphaproteobacteria</taxon>
        <taxon>Rhodobacterales</taxon>
        <taxon>Roseobacteraceae</taxon>
        <taxon>Ruegeria</taxon>
    </lineage>
</organism>
<dbReference type="EMBL" id="VCPD01000007">
    <property type="protein sequence ID" value="TMV04801.1"/>
    <property type="molecule type" value="Genomic_DNA"/>
</dbReference>
<keyword evidence="2" id="KW-1185">Reference proteome</keyword>
<dbReference type="Gene3D" id="3.40.50.1240">
    <property type="entry name" value="Phosphoglycerate mutase-like"/>
    <property type="match status" value="1"/>
</dbReference>
<dbReference type="PANTHER" id="PTHR48100:SF1">
    <property type="entry name" value="HISTIDINE PHOSPHATASE FAMILY PROTEIN-RELATED"/>
    <property type="match status" value="1"/>
</dbReference>
<comment type="caution">
    <text evidence="1">The sequence shown here is derived from an EMBL/GenBank/DDBJ whole genome shotgun (WGS) entry which is preliminary data.</text>
</comment>
<sequence length="216" mass="24032">MSHITLVRHGQANTEARDEISYDRLSDLGHQQSRWLGAHLQDTRAHHPRAYCGTLTRHVETAASMGLQDPILDPRLNEIEYFALARMYEEQHGIAVPQDREGFVQHLPMTFTAWARGEIDNPPETFDAFEARVSEALREIGTDGGPAIVVTSGALISMVVRQALGLDIAAMARVALAIMNTSMHRLYPIGDHLSPVLFNAVPHLEAPDRQFAQTHL</sequence>
<name>A0ABY2WU78_9RHOB</name>
<dbReference type="RefSeq" id="WP_138844523.1">
    <property type="nucleotide sequence ID" value="NZ_VCPD01000007.1"/>
</dbReference>
<dbReference type="Proteomes" id="UP001193035">
    <property type="component" value="Unassembled WGS sequence"/>
</dbReference>
<dbReference type="SMART" id="SM00855">
    <property type="entry name" value="PGAM"/>
    <property type="match status" value="1"/>
</dbReference>
<proteinExistence type="predicted"/>
<evidence type="ECO:0000313" key="1">
    <source>
        <dbReference type="EMBL" id="TMV04801.1"/>
    </source>
</evidence>